<keyword evidence="1" id="KW-1133">Transmembrane helix</keyword>
<dbReference type="RefSeq" id="WP_000582019.1">
    <property type="nucleotide sequence ID" value="NZ_BCOB01000047.1"/>
</dbReference>
<dbReference type="EMBL" id="SDIQ01000044">
    <property type="protein sequence ID" value="RXL17190.1"/>
    <property type="molecule type" value="Genomic_DNA"/>
</dbReference>
<feature type="transmembrane region" description="Helical" evidence="1">
    <location>
        <begin position="38"/>
        <end position="58"/>
    </location>
</feature>
<protein>
    <submittedName>
        <fullName evidence="2">Holin</fullName>
    </submittedName>
</protein>
<reference evidence="2" key="1">
    <citation type="submission" date="2019-01" db="EMBL/GenBank/DDBJ databases">
        <title>Whole genome sequencing of Salmonella enterica.</title>
        <authorList>
            <person name="Cao G."/>
        </authorList>
    </citation>
    <scope>NUCLEOTIDE SEQUENCE [LARGE SCALE GENOMIC DNA]</scope>
    <source>
        <strain evidence="2">CFSAN074594</strain>
    </source>
</reference>
<feature type="transmembrane region" description="Helical" evidence="1">
    <location>
        <begin position="6"/>
        <end position="26"/>
    </location>
</feature>
<comment type="caution">
    <text evidence="2">The sequence shown here is derived from an EMBL/GenBank/DDBJ whole genome shotgun (WGS) entry which is preliminary data.</text>
</comment>
<dbReference type="AlphaFoldDB" id="A0A4V1MBJ5"/>
<accession>A0A4V1MBJ5</accession>
<dbReference type="Proteomes" id="UP000839536">
    <property type="component" value="Unassembled WGS sequence"/>
</dbReference>
<sequence>MIHTQEVAQVAVAFLLCVICGVGTFLMDVRAGRQTGNLLGLVTEIFVAVTAGVIAYLWGQHKGWDLFVTYLAVTIASNNGHEVVSGMKRINIDMILNGIMNLIKKGGSK</sequence>
<gene>
    <name evidence="2" type="ORF">EKD96_21340</name>
</gene>
<proteinExistence type="predicted"/>
<evidence type="ECO:0000313" key="2">
    <source>
        <dbReference type="EMBL" id="RXL17190.1"/>
    </source>
</evidence>
<keyword evidence="1" id="KW-0472">Membrane</keyword>
<evidence type="ECO:0000256" key="1">
    <source>
        <dbReference type="SAM" id="Phobius"/>
    </source>
</evidence>
<name>A0A4V1MBJ5_SALER</name>
<keyword evidence="1" id="KW-0812">Transmembrane</keyword>
<organism evidence="2">
    <name type="scientific">Salmonella enterica</name>
    <name type="common">Salmonella choleraesuis</name>
    <dbReference type="NCBI Taxonomy" id="28901"/>
    <lineage>
        <taxon>Bacteria</taxon>
        <taxon>Pseudomonadati</taxon>
        <taxon>Pseudomonadota</taxon>
        <taxon>Gammaproteobacteria</taxon>
        <taxon>Enterobacterales</taxon>
        <taxon>Enterobacteriaceae</taxon>
        <taxon>Salmonella</taxon>
    </lineage>
</organism>